<dbReference type="Pfam" id="PF14067">
    <property type="entry name" value="LssY_C"/>
    <property type="match status" value="1"/>
</dbReference>
<dbReference type="KEGG" id="rme:Rmet_5216"/>
<sequence length="422" mass="46656">MSASGRLCVLLRRGASSALLLALGACATWQPPTDAGDGPLRERAISATSRDVRVSATVLGKEDSKRMLGADVTRMRVQPVWVEIHNGTAQPLWLLRSGTDPDYFSPLEVAWSLHTLLGGTINRRIDAYFNGLGFRNPIQPGQTRAGLLFTNPDYITKFVNIDFFGSNTLIPFTLYLQVPDDERSMAASRSLLIFRYPEADIQNYTDLASLRAALETLPACATDASGTGQGDPLNAVIVGEIDDISAAAVRRNYRRDLRQSDLPQRVLDRQPDVVTRKQAQAGAPAIWIRGWLTPIRFQGQPVFVAQVGRPVGGRFARTDDQSVLLQSDVDEARNLFVQDMMYSGGLEKLGFVYGVGAASLHYPRTTLGNATYHTDGLRAVLFFVTRPLSVSDVQFLDWVPYLEQRERFQSEESDDAARHAEH</sequence>
<feature type="signal peptide" evidence="1">
    <location>
        <begin position="1"/>
        <end position="27"/>
    </location>
</feature>
<gene>
    <name evidence="3" type="ordered locus">Rmet_5216</name>
</gene>
<dbReference type="HOGENOM" id="CLU_703519_0_0_4"/>
<evidence type="ECO:0000313" key="4">
    <source>
        <dbReference type="Proteomes" id="UP000002429"/>
    </source>
</evidence>
<dbReference type="Proteomes" id="UP000002429">
    <property type="component" value="Plasmid megaplasmid"/>
</dbReference>
<organism evidence="3 4">
    <name type="scientific">Cupriavidus metallidurans (strain ATCC 43123 / DSM 2839 / NBRC 102507 / CH34)</name>
    <name type="common">Ralstonia metallidurans</name>
    <dbReference type="NCBI Taxonomy" id="266264"/>
    <lineage>
        <taxon>Bacteria</taxon>
        <taxon>Pseudomonadati</taxon>
        <taxon>Pseudomonadota</taxon>
        <taxon>Betaproteobacteria</taxon>
        <taxon>Burkholderiales</taxon>
        <taxon>Burkholderiaceae</taxon>
        <taxon>Cupriavidus</taxon>
    </lineage>
</organism>
<protein>
    <recommendedName>
        <fullName evidence="2">LssY-like C-terminal domain-containing protein</fullName>
    </recommendedName>
</protein>
<evidence type="ECO:0000259" key="2">
    <source>
        <dbReference type="Pfam" id="PF14067"/>
    </source>
</evidence>
<feature type="domain" description="LssY-like C-terminal" evidence="2">
    <location>
        <begin position="266"/>
        <end position="376"/>
    </location>
</feature>
<keyword evidence="4" id="KW-1185">Reference proteome</keyword>
<geneLocation type="plasmid" evidence="3 4">
    <name>megaplasmid</name>
</geneLocation>
<keyword evidence="3" id="KW-0614">Plasmid</keyword>
<keyword evidence="1" id="KW-0732">Signal</keyword>
<evidence type="ECO:0000313" key="3">
    <source>
        <dbReference type="EMBL" id="ABF12075.1"/>
    </source>
</evidence>
<feature type="chain" id="PRO_5004193007" description="LssY-like C-terminal domain-containing protein" evidence="1">
    <location>
        <begin position="28"/>
        <end position="422"/>
    </location>
</feature>
<dbReference type="EMBL" id="CP000353">
    <property type="protein sequence ID" value="ABF12075.1"/>
    <property type="molecule type" value="Genomic_DNA"/>
</dbReference>
<reference evidence="4" key="1">
    <citation type="journal article" date="2010" name="PLoS ONE">
        <title>The complete genome sequence of Cupriavidus metallidurans strain CH34, a master survivalist in harsh and anthropogenic environments.</title>
        <authorList>
            <person name="Janssen P.J."/>
            <person name="Van Houdt R."/>
            <person name="Moors H."/>
            <person name="Monsieurs P."/>
            <person name="Morin N."/>
            <person name="Michaux A."/>
            <person name="Benotmane M.A."/>
            <person name="Leys N."/>
            <person name="Vallaeys T."/>
            <person name="Lapidus A."/>
            <person name="Monchy S."/>
            <person name="Medigue C."/>
            <person name="Taghavi S."/>
            <person name="McCorkle S."/>
            <person name="Dunn J."/>
            <person name="van der Lelie D."/>
            <person name="Mergeay M."/>
        </authorList>
    </citation>
    <scope>NUCLEOTIDE SEQUENCE [LARGE SCALE GENOMIC DNA]</scope>
    <source>
        <strain evidence="4">ATCC 43123 / DSM 2839 / NBRC 102507 / CH34</strain>
    </source>
</reference>
<proteinExistence type="predicted"/>
<name>Q1LCQ1_CUPMC</name>
<dbReference type="PROSITE" id="PS51257">
    <property type="entry name" value="PROKAR_LIPOPROTEIN"/>
    <property type="match status" value="1"/>
</dbReference>
<dbReference type="AlphaFoldDB" id="Q1LCQ1"/>
<dbReference type="RefSeq" id="WP_011519620.1">
    <property type="nucleotide sequence ID" value="NC_007974.2"/>
</dbReference>
<accession>Q1LCQ1</accession>
<evidence type="ECO:0000256" key="1">
    <source>
        <dbReference type="SAM" id="SignalP"/>
    </source>
</evidence>
<dbReference type="eggNOG" id="COG0671">
    <property type="taxonomic scope" value="Bacteria"/>
</dbReference>
<dbReference type="InterPro" id="IPR025902">
    <property type="entry name" value="LssY-like-C_dom"/>
</dbReference>